<keyword evidence="2 5" id="KW-0812">Transmembrane</keyword>
<dbReference type="GO" id="GO:0005886">
    <property type="term" value="C:plasma membrane"/>
    <property type="evidence" value="ECO:0007669"/>
    <property type="project" value="InterPro"/>
</dbReference>
<dbReference type="Proteomes" id="UP001169760">
    <property type="component" value="Unassembled WGS sequence"/>
</dbReference>
<feature type="transmembrane region" description="Helical" evidence="5">
    <location>
        <begin position="12"/>
        <end position="30"/>
    </location>
</feature>
<accession>A0AAW7WZZ3</accession>
<evidence type="ECO:0000256" key="3">
    <source>
        <dbReference type="ARBA" id="ARBA00022989"/>
    </source>
</evidence>
<keyword evidence="1" id="KW-1003">Cell membrane</keyword>
<dbReference type="AlphaFoldDB" id="A0AAW7WZZ3"/>
<dbReference type="RefSeq" id="WP_011468617.1">
    <property type="nucleotide sequence ID" value="NZ_CP123764.1"/>
</dbReference>
<name>A0AAW7WZZ3_9GAMM</name>
<dbReference type="Pfam" id="PF06305">
    <property type="entry name" value="LapA_dom"/>
    <property type="match status" value="1"/>
</dbReference>
<organism evidence="7 8">
    <name type="scientific">Saccharophagus degradans</name>
    <dbReference type="NCBI Taxonomy" id="86304"/>
    <lineage>
        <taxon>Bacteria</taxon>
        <taxon>Pseudomonadati</taxon>
        <taxon>Pseudomonadota</taxon>
        <taxon>Gammaproteobacteria</taxon>
        <taxon>Cellvibrionales</taxon>
        <taxon>Cellvibrionaceae</taxon>
        <taxon>Saccharophagus</taxon>
    </lineage>
</organism>
<evidence type="ECO:0000313" key="8">
    <source>
        <dbReference type="Proteomes" id="UP001169760"/>
    </source>
</evidence>
<protein>
    <submittedName>
        <fullName evidence="7">LapA family protein</fullName>
    </submittedName>
</protein>
<evidence type="ECO:0000256" key="1">
    <source>
        <dbReference type="ARBA" id="ARBA00022475"/>
    </source>
</evidence>
<evidence type="ECO:0000256" key="4">
    <source>
        <dbReference type="ARBA" id="ARBA00023136"/>
    </source>
</evidence>
<evidence type="ECO:0000256" key="2">
    <source>
        <dbReference type="ARBA" id="ARBA00022692"/>
    </source>
</evidence>
<feature type="transmembrane region" description="Helical" evidence="5">
    <location>
        <begin position="50"/>
        <end position="72"/>
    </location>
</feature>
<proteinExistence type="predicted"/>
<keyword evidence="3 5" id="KW-1133">Transmembrane helix</keyword>
<dbReference type="EMBL" id="JAUOPB010000001">
    <property type="protein sequence ID" value="MDO6421050.1"/>
    <property type="molecule type" value="Genomic_DNA"/>
</dbReference>
<evidence type="ECO:0000313" key="7">
    <source>
        <dbReference type="EMBL" id="MDO6421050.1"/>
    </source>
</evidence>
<feature type="domain" description="Lipopolysaccharide assembly protein A" evidence="6">
    <location>
        <begin position="31"/>
        <end position="94"/>
    </location>
</feature>
<comment type="caution">
    <text evidence="7">The sequence shown here is derived from an EMBL/GenBank/DDBJ whole genome shotgun (WGS) entry which is preliminary data.</text>
</comment>
<keyword evidence="4 5" id="KW-0472">Membrane</keyword>
<sequence length="101" mass="11333">MLAGIAKWIKRLLIFCWLLFICILGAWLATQNEQPLSISLFIVQLPELTAGLYMCFIFTAGVLLGFLTSYISTQGRLIARNRALKKAKKEVSSLKQVAVKE</sequence>
<evidence type="ECO:0000256" key="5">
    <source>
        <dbReference type="SAM" id="Phobius"/>
    </source>
</evidence>
<dbReference type="InterPro" id="IPR010445">
    <property type="entry name" value="LapA_dom"/>
</dbReference>
<reference evidence="7" key="1">
    <citation type="submission" date="2023-07" db="EMBL/GenBank/DDBJ databases">
        <title>Genome content predicts the carbon catabolic preferences of heterotrophic bacteria.</title>
        <authorList>
            <person name="Gralka M."/>
        </authorList>
    </citation>
    <scope>NUCLEOTIDE SEQUENCE</scope>
    <source>
        <strain evidence="7">I3M17_2</strain>
    </source>
</reference>
<dbReference type="GeneID" id="98613810"/>
<gene>
    <name evidence="7" type="ORF">Q4521_01045</name>
</gene>
<evidence type="ECO:0000259" key="6">
    <source>
        <dbReference type="Pfam" id="PF06305"/>
    </source>
</evidence>